<dbReference type="EMBL" id="SLVM01000003">
    <property type="protein sequence ID" value="TCM86980.1"/>
    <property type="molecule type" value="Genomic_DNA"/>
</dbReference>
<accession>A0A4R1Z095</accession>
<sequence length="175" mass="17480">MTGTEEGTAEPRIAAFPIAAGVPVDTLLAGLVAALQAEGWRLAGFRQTGLADGGMAVVALSDGAVFGISQALGPGATGCRLDPRGLAAAAGAALVALDAGADLVVLPRFGKAEAEGGGFRTVIERACACGIPALVAVRPDYAAAWEAFTGGLAQNLSPEPRALLDWCRATLPARA</sequence>
<protein>
    <submittedName>
        <fullName evidence="1">Uncharacterized protein DUF2478</fullName>
    </submittedName>
</protein>
<name>A0A4R1Z095_9RHOB</name>
<proteinExistence type="predicted"/>
<evidence type="ECO:0000313" key="1">
    <source>
        <dbReference type="EMBL" id="TCM86980.1"/>
    </source>
</evidence>
<keyword evidence="2" id="KW-1185">Reference proteome</keyword>
<dbReference type="InterPro" id="IPR018912">
    <property type="entry name" value="DUF2478"/>
</dbReference>
<dbReference type="OrthoDB" id="5918880at2"/>
<evidence type="ECO:0000313" key="2">
    <source>
        <dbReference type="Proteomes" id="UP000295277"/>
    </source>
</evidence>
<reference evidence="1 2" key="1">
    <citation type="submission" date="2019-03" db="EMBL/GenBank/DDBJ databases">
        <title>Genomic Encyclopedia of Type Strains, Phase IV (KMG-IV): sequencing the most valuable type-strain genomes for metagenomic binning, comparative biology and taxonomic classification.</title>
        <authorList>
            <person name="Goeker M."/>
        </authorList>
    </citation>
    <scope>NUCLEOTIDE SEQUENCE [LARGE SCALE GENOMIC DNA]</scope>
    <source>
        <strain evidence="1 2">DSM 21153</strain>
    </source>
</reference>
<dbReference type="AlphaFoldDB" id="A0A4R1Z095"/>
<dbReference type="Proteomes" id="UP000295277">
    <property type="component" value="Unassembled WGS sequence"/>
</dbReference>
<dbReference type="RefSeq" id="WP_132693491.1">
    <property type="nucleotide sequence ID" value="NZ_SLVM01000003.1"/>
</dbReference>
<dbReference type="Pfam" id="PF10649">
    <property type="entry name" value="DUF2478"/>
    <property type="match status" value="1"/>
</dbReference>
<gene>
    <name evidence="1" type="ORF">EV216_10357</name>
</gene>
<comment type="caution">
    <text evidence="1">The sequence shown here is derived from an EMBL/GenBank/DDBJ whole genome shotgun (WGS) entry which is preliminary data.</text>
</comment>
<organism evidence="1 2">
    <name type="scientific">Rhodovulum steppense</name>
    <dbReference type="NCBI Taxonomy" id="540251"/>
    <lineage>
        <taxon>Bacteria</taxon>
        <taxon>Pseudomonadati</taxon>
        <taxon>Pseudomonadota</taxon>
        <taxon>Alphaproteobacteria</taxon>
        <taxon>Rhodobacterales</taxon>
        <taxon>Paracoccaceae</taxon>
        <taxon>Rhodovulum</taxon>
    </lineage>
</organism>